<dbReference type="PANTHER" id="PTHR22550:SF5">
    <property type="entry name" value="LEUCINE ZIPPER PROTEIN 4"/>
    <property type="match status" value="1"/>
</dbReference>
<organism evidence="7 8">
    <name type="scientific">Alistipes hominis</name>
    <dbReference type="NCBI Taxonomy" id="2763015"/>
    <lineage>
        <taxon>Bacteria</taxon>
        <taxon>Pseudomonadati</taxon>
        <taxon>Bacteroidota</taxon>
        <taxon>Bacteroidia</taxon>
        <taxon>Bacteroidales</taxon>
        <taxon>Rikenellaceae</taxon>
        <taxon>Alistipes</taxon>
    </lineage>
</organism>
<evidence type="ECO:0000313" key="7">
    <source>
        <dbReference type="EMBL" id="MBC5616521.1"/>
    </source>
</evidence>
<keyword evidence="8" id="KW-1185">Reference proteome</keyword>
<feature type="transmembrane region" description="Helical" evidence="5">
    <location>
        <begin position="59"/>
        <end position="78"/>
    </location>
</feature>
<evidence type="ECO:0000256" key="1">
    <source>
        <dbReference type="ARBA" id="ARBA00022475"/>
    </source>
</evidence>
<reference evidence="7 8" key="1">
    <citation type="submission" date="2020-08" db="EMBL/GenBank/DDBJ databases">
        <title>Genome public.</title>
        <authorList>
            <person name="Liu C."/>
            <person name="Sun Q."/>
        </authorList>
    </citation>
    <scope>NUCLEOTIDE SEQUENCE [LARGE SCALE GENOMIC DNA]</scope>
    <source>
        <strain evidence="7 8">New-7</strain>
    </source>
</reference>
<dbReference type="Proteomes" id="UP000636891">
    <property type="component" value="Unassembled WGS sequence"/>
</dbReference>
<sequence>MFRFATPEYFYLLILVPVLIGVYWYSVRVRRRALERFGDPETIRGLMPEASPKRVRTKFTIFALALVFIVIGLARPQFGSKLKEVTRTGIEMMLAVDVSNSMLAQDFEPNRLERTKFAIDRLIEQLHQDKIGLIVFAGDAYMQLPITSDYVIARTFANNISPTMVSRQGTAIGAAIDLASQSFSSGSDGSRVIVIISDGENHEDDAIAAAKAAAEKGIKIYTIGIGSPEGAPIPIDGNFIKDEKGNMVVSKLDEATLEQIALSTGGAYIRATNRSLGLDEIVKKINEVEKKQLSSSVFEDFNEQYQYLIGIGLLLLLIEFVMLERKSRILSRLNIFRKQ</sequence>
<keyword evidence="3 5" id="KW-1133">Transmembrane helix</keyword>
<evidence type="ECO:0000256" key="5">
    <source>
        <dbReference type="SAM" id="Phobius"/>
    </source>
</evidence>
<dbReference type="SUPFAM" id="SSF53300">
    <property type="entry name" value="vWA-like"/>
    <property type="match status" value="1"/>
</dbReference>
<keyword evidence="1" id="KW-1003">Cell membrane</keyword>
<feature type="domain" description="VWFA" evidence="6">
    <location>
        <begin position="91"/>
        <end position="285"/>
    </location>
</feature>
<accession>A0ABR7CLI2</accession>
<gene>
    <name evidence="7" type="ORF">H8S08_05735</name>
</gene>
<dbReference type="InterPro" id="IPR036465">
    <property type="entry name" value="vWFA_dom_sf"/>
</dbReference>
<dbReference type="Pfam" id="PF13519">
    <property type="entry name" value="VWA_2"/>
    <property type="match status" value="1"/>
</dbReference>
<name>A0ABR7CLI2_9BACT</name>
<keyword evidence="4 5" id="KW-0472">Membrane</keyword>
<protein>
    <submittedName>
        <fullName evidence="7">VWA domain-containing protein</fullName>
    </submittedName>
</protein>
<dbReference type="RefSeq" id="WP_118457883.1">
    <property type="nucleotide sequence ID" value="NZ_JACOOK010000002.1"/>
</dbReference>
<evidence type="ECO:0000256" key="4">
    <source>
        <dbReference type="ARBA" id="ARBA00023136"/>
    </source>
</evidence>
<dbReference type="Pfam" id="PF07584">
    <property type="entry name" value="BatA"/>
    <property type="match status" value="1"/>
</dbReference>
<comment type="caution">
    <text evidence="7">The sequence shown here is derived from an EMBL/GenBank/DDBJ whole genome shotgun (WGS) entry which is preliminary data.</text>
</comment>
<dbReference type="SMART" id="SM00327">
    <property type="entry name" value="VWA"/>
    <property type="match status" value="1"/>
</dbReference>
<proteinExistence type="predicted"/>
<feature type="transmembrane region" description="Helical" evidence="5">
    <location>
        <begin position="305"/>
        <end position="323"/>
    </location>
</feature>
<evidence type="ECO:0000256" key="3">
    <source>
        <dbReference type="ARBA" id="ARBA00022989"/>
    </source>
</evidence>
<feature type="transmembrane region" description="Helical" evidence="5">
    <location>
        <begin position="6"/>
        <end position="26"/>
    </location>
</feature>
<dbReference type="PROSITE" id="PS50234">
    <property type="entry name" value="VWFA"/>
    <property type="match status" value="1"/>
</dbReference>
<keyword evidence="2 5" id="KW-0812">Transmembrane</keyword>
<evidence type="ECO:0000313" key="8">
    <source>
        <dbReference type="Proteomes" id="UP000636891"/>
    </source>
</evidence>
<dbReference type="InterPro" id="IPR002035">
    <property type="entry name" value="VWF_A"/>
</dbReference>
<dbReference type="PANTHER" id="PTHR22550">
    <property type="entry name" value="SPORE GERMINATION PROTEIN"/>
    <property type="match status" value="1"/>
</dbReference>
<evidence type="ECO:0000259" key="6">
    <source>
        <dbReference type="PROSITE" id="PS50234"/>
    </source>
</evidence>
<dbReference type="InterPro" id="IPR050768">
    <property type="entry name" value="UPF0353/GerABKA_families"/>
</dbReference>
<dbReference type="InterPro" id="IPR024163">
    <property type="entry name" value="Aerotolerance_reg_N"/>
</dbReference>
<dbReference type="Gene3D" id="3.40.50.410">
    <property type="entry name" value="von Willebrand factor, type A domain"/>
    <property type="match status" value="1"/>
</dbReference>
<dbReference type="EMBL" id="JACOOK010000002">
    <property type="protein sequence ID" value="MBC5616521.1"/>
    <property type="molecule type" value="Genomic_DNA"/>
</dbReference>
<evidence type="ECO:0000256" key="2">
    <source>
        <dbReference type="ARBA" id="ARBA00022692"/>
    </source>
</evidence>